<evidence type="ECO:0000256" key="2">
    <source>
        <dbReference type="ARBA" id="ARBA00022692"/>
    </source>
</evidence>
<evidence type="ECO:0000313" key="6">
    <source>
        <dbReference type="RefSeq" id="XP_026680408.1"/>
    </source>
</evidence>
<dbReference type="InterPro" id="IPR038599">
    <property type="entry name" value="LAP1C-like_C_sf"/>
</dbReference>
<keyword evidence="3" id="KW-1133">Transmembrane helix</keyword>
<dbReference type="GO" id="GO:0016020">
    <property type="term" value="C:membrane"/>
    <property type="evidence" value="ECO:0007669"/>
    <property type="project" value="UniProtKB-SubCell"/>
</dbReference>
<organism evidence="5 6">
    <name type="scientific">Diaphorina citri</name>
    <name type="common">Asian citrus psyllid</name>
    <dbReference type="NCBI Taxonomy" id="121845"/>
    <lineage>
        <taxon>Eukaryota</taxon>
        <taxon>Metazoa</taxon>
        <taxon>Ecdysozoa</taxon>
        <taxon>Arthropoda</taxon>
        <taxon>Hexapoda</taxon>
        <taxon>Insecta</taxon>
        <taxon>Pterygota</taxon>
        <taxon>Neoptera</taxon>
        <taxon>Paraneoptera</taxon>
        <taxon>Hemiptera</taxon>
        <taxon>Sternorrhyncha</taxon>
        <taxon>Psylloidea</taxon>
        <taxon>Psyllidae</taxon>
        <taxon>Diaphorininae</taxon>
        <taxon>Diaphorina</taxon>
    </lineage>
</organism>
<name>A0A3Q0J0C9_DIACI</name>
<keyword evidence="4" id="KW-0472">Membrane</keyword>
<evidence type="ECO:0000256" key="4">
    <source>
        <dbReference type="ARBA" id="ARBA00023136"/>
    </source>
</evidence>
<gene>
    <name evidence="6" type="primary">LOC113468008</name>
</gene>
<dbReference type="RefSeq" id="XP_026680408.1">
    <property type="nucleotide sequence ID" value="XM_026824607.1"/>
</dbReference>
<evidence type="ECO:0000256" key="1">
    <source>
        <dbReference type="ARBA" id="ARBA00004370"/>
    </source>
</evidence>
<dbReference type="STRING" id="121845.A0A3Q0J0C9"/>
<dbReference type="KEGG" id="dci:113468008"/>
<dbReference type="AlphaFoldDB" id="A0A3Q0J0C9"/>
<accession>A0A3Q0J0C9</accession>
<reference evidence="6" key="1">
    <citation type="submission" date="2025-08" db="UniProtKB">
        <authorList>
            <consortium name="RefSeq"/>
        </authorList>
    </citation>
    <scope>IDENTIFICATION</scope>
</reference>
<keyword evidence="5" id="KW-1185">Reference proteome</keyword>
<keyword evidence="2" id="KW-0812">Transmembrane</keyword>
<dbReference type="PaxDb" id="121845-A0A3Q0J0C9"/>
<protein>
    <submittedName>
        <fullName evidence="6">Uncharacterized protein LOC113468008</fullName>
    </submittedName>
</protein>
<evidence type="ECO:0000313" key="5">
    <source>
        <dbReference type="Proteomes" id="UP000079169"/>
    </source>
</evidence>
<evidence type="ECO:0000256" key="3">
    <source>
        <dbReference type="ARBA" id="ARBA00022989"/>
    </source>
</evidence>
<dbReference type="Proteomes" id="UP000079169">
    <property type="component" value="Unplaced"/>
</dbReference>
<comment type="subcellular location">
    <subcellularLocation>
        <location evidence="1">Membrane</location>
    </subcellularLocation>
</comment>
<dbReference type="Gene3D" id="3.40.50.12190">
    <property type="match status" value="1"/>
</dbReference>
<dbReference type="GeneID" id="113468008"/>
<sequence length="241" mass="27357">MPPSSKFPIDNKVIKTNEEMIKEVLEILTSLESRYEKQPKDLWAALKLGMRQLLTQSAAPTTILLLHSENTTMDTCFLCDIKKVANDIAMYQLNTGNKNSSEISSTQPKPCGIIIDMEHETDVFDNPGVFMEKYKAQAKTEKLMIVLNFHKSPLPVMEAFHFISDTISPWVENLLIILTLEVKEINHQNHEYIAENELRKILKNLPGHKSDPLITRLTENVYLVAEESKSTLACSLSCPLQ</sequence>
<proteinExistence type="predicted"/>